<dbReference type="EMBL" id="VDCQ01000016">
    <property type="protein sequence ID" value="TNJ65732.1"/>
    <property type="molecule type" value="Genomic_DNA"/>
</dbReference>
<dbReference type="OrthoDB" id="2991087at2"/>
<reference evidence="1 2" key="1">
    <citation type="submission" date="2019-05" db="EMBL/GenBank/DDBJ databases">
        <title>We sequenced the genome of Paenibacillus hemerocallicola KCTC 33185 for further insight into its adaptation and study the phylogeny of Paenibacillus.</title>
        <authorList>
            <person name="Narsing Rao M.P."/>
        </authorList>
    </citation>
    <scope>NUCLEOTIDE SEQUENCE [LARGE SCALE GENOMIC DNA]</scope>
    <source>
        <strain evidence="1 2">KCTC 33185</strain>
    </source>
</reference>
<organism evidence="1 2">
    <name type="scientific">Paenibacillus hemerocallicola</name>
    <dbReference type="NCBI Taxonomy" id="1172614"/>
    <lineage>
        <taxon>Bacteria</taxon>
        <taxon>Bacillati</taxon>
        <taxon>Bacillota</taxon>
        <taxon>Bacilli</taxon>
        <taxon>Bacillales</taxon>
        <taxon>Paenibacillaceae</taxon>
        <taxon>Paenibacillus</taxon>
    </lineage>
</organism>
<comment type="caution">
    <text evidence="1">The sequence shown here is derived from an EMBL/GenBank/DDBJ whole genome shotgun (WGS) entry which is preliminary data.</text>
</comment>
<evidence type="ECO:0000313" key="2">
    <source>
        <dbReference type="Proteomes" id="UP000307943"/>
    </source>
</evidence>
<proteinExistence type="predicted"/>
<accession>A0A5C4T9Y9</accession>
<gene>
    <name evidence="1" type="ORF">FE784_13860</name>
</gene>
<protein>
    <submittedName>
        <fullName evidence="1">Uncharacterized protein</fullName>
    </submittedName>
</protein>
<dbReference type="Proteomes" id="UP000307943">
    <property type="component" value="Unassembled WGS sequence"/>
</dbReference>
<name>A0A5C4T9Y9_9BACL</name>
<keyword evidence="2" id="KW-1185">Reference proteome</keyword>
<evidence type="ECO:0000313" key="1">
    <source>
        <dbReference type="EMBL" id="TNJ65732.1"/>
    </source>
</evidence>
<sequence length="64" mass="7275">MLMETVKLSRIVMKLTPDMYPCLKSSELDIEIVLKNGLESLEAEDALDIVKYSISEYSKDALLH</sequence>
<dbReference type="AlphaFoldDB" id="A0A5C4T9Y9"/>